<evidence type="ECO:0000256" key="12">
    <source>
        <dbReference type="SAM" id="MobiDB-lite"/>
    </source>
</evidence>
<feature type="compositionally biased region" description="Polar residues" evidence="12">
    <location>
        <begin position="119"/>
        <end position="128"/>
    </location>
</feature>
<dbReference type="OrthoDB" id="5595506at2759"/>
<feature type="coiled-coil region" evidence="11">
    <location>
        <begin position="328"/>
        <end position="370"/>
    </location>
</feature>
<keyword evidence="14" id="KW-1185">Reference proteome</keyword>
<evidence type="ECO:0000313" key="13">
    <source>
        <dbReference type="EMBL" id="KAF6757574.1"/>
    </source>
</evidence>
<reference evidence="13 14" key="1">
    <citation type="submission" date="2020-07" db="EMBL/GenBank/DDBJ databases">
        <title>Comparative genomics of pyrophilous fungi reveals a link between fire events and developmental genes.</title>
        <authorList>
            <consortium name="DOE Joint Genome Institute"/>
            <person name="Steindorff A.S."/>
            <person name="Carver A."/>
            <person name="Calhoun S."/>
            <person name="Stillman K."/>
            <person name="Liu H."/>
            <person name="Lipzen A."/>
            <person name="Pangilinan J."/>
            <person name="Labutti K."/>
            <person name="Bruns T.D."/>
            <person name="Grigoriev I.V."/>
        </authorList>
    </citation>
    <scope>NUCLEOTIDE SEQUENCE [LARGE SCALE GENOMIC DNA]</scope>
    <source>
        <strain evidence="13 14">CBS 144469</strain>
    </source>
</reference>
<evidence type="ECO:0000313" key="14">
    <source>
        <dbReference type="Proteomes" id="UP000521943"/>
    </source>
</evidence>
<feature type="compositionally biased region" description="Polar residues" evidence="12">
    <location>
        <begin position="45"/>
        <end position="57"/>
    </location>
</feature>
<organism evidence="13 14">
    <name type="scientific">Ephemerocybe angulata</name>
    <dbReference type="NCBI Taxonomy" id="980116"/>
    <lineage>
        <taxon>Eukaryota</taxon>
        <taxon>Fungi</taxon>
        <taxon>Dikarya</taxon>
        <taxon>Basidiomycota</taxon>
        <taxon>Agaricomycotina</taxon>
        <taxon>Agaricomycetes</taxon>
        <taxon>Agaricomycetidae</taxon>
        <taxon>Agaricales</taxon>
        <taxon>Agaricineae</taxon>
        <taxon>Psathyrellaceae</taxon>
        <taxon>Ephemerocybe</taxon>
    </lineage>
</organism>
<dbReference type="InterPro" id="IPR008839">
    <property type="entry name" value="MDM33_fungi"/>
</dbReference>
<evidence type="ECO:0000256" key="6">
    <source>
        <dbReference type="ARBA" id="ARBA00023054"/>
    </source>
</evidence>
<comment type="subcellular location">
    <subcellularLocation>
        <location evidence="10">Mitochondrion inner membrane</location>
        <topology evidence="10">Multi-pass membrane protein</topology>
    </subcellularLocation>
</comment>
<sequence length="461" mass="50980">MLRTTTSLPRPLRHFSTTVVWRNSQGRPNGRPSSHSVDGKPIPLTSPSSSEVATSGSPPIPNYPGKEEDSFPLTRSIPLTTPPIPPTSSSPSSTDDNTAPKLAQGDPKIESNPERPEPANSTSDTPGNLNIEEVKERIRSWAEQAVVTIRHRADDFTASTKKQFSQLGAHLNKVTGYEEIEALKREVVAQEQRINDTRRAARQAKVLYEEAVIQRSKSQREVNDLLQRKSTWSDSDVSRFTTLVRQDHLKEQEEQRAKSAVNESENAVEKEFSQLMRLILARYHEEQVWSDKIRSASTYGQLAALGLNLLVFLLAIALVEPWKRKRLAQTFERKVEQLSEDYARMLEKTMKNIENKLAGNEAHLVSLAKELAVIESDLSPASLTNLPVQAAVVDAVSEVLETPSVEAVKVKVKVKDKGETRYVRIPGVAEVPVSARTVELAAVGTGTFVLGVLASFLVGGR</sequence>
<keyword evidence="4 10" id="KW-0809">Transit peptide</keyword>
<feature type="transmembrane region" description="Helical" evidence="10">
    <location>
        <begin position="299"/>
        <end position="319"/>
    </location>
</feature>
<feature type="transmembrane region" description="Helical" evidence="10">
    <location>
        <begin position="440"/>
        <end position="458"/>
    </location>
</feature>
<dbReference type="GO" id="GO:0005743">
    <property type="term" value="C:mitochondrial inner membrane"/>
    <property type="evidence" value="ECO:0007669"/>
    <property type="project" value="UniProtKB-SubCell"/>
</dbReference>
<feature type="region of interest" description="Disordered" evidence="12">
    <location>
        <begin position="18"/>
        <end position="130"/>
    </location>
</feature>
<evidence type="ECO:0000256" key="11">
    <source>
        <dbReference type="SAM" id="Coils"/>
    </source>
</evidence>
<feature type="coiled-coil region" evidence="11">
    <location>
        <begin position="180"/>
        <end position="270"/>
    </location>
</feature>
<feature type="compositionally biased region" description="Polar residues" evidence="12">
    <location>
        <begin position="18"/>
        <end position="36"/>
    </location>
</feature>
<evidence type="ECO:0000256" key="2">
    <source>
        <dbReference type="ARBA" id="ARBA00022692"/>
    </source>
</evidence>
<keyword evidence="2 10" id="KW-0812">Transmembrane</keyword>
<dbReference type="PANTHER" id="PTHR31961">
    <property type="entry name" value="SENSITIVE TO HIGH EXPRESSION PROTEIN 9, MITOCHONDRIAL"/>
    <property type="match status" value="1"/>
</dbReference>
<comment type="subunit">
    <text evidence="10">Homooligomer.</text>
</comment>
<evidence type="ECO:0000256" key="9">
    <source>
        <dbReference type="ARBA" id="ARBA00024807"/>
    </source>
</evidence>
<dbReference type="AlphaFoldDB" id="A0A8H6I427"/>
<evidence type="ECO:0000256" key="7">
    <source>
        <dbReference type="ARBA" id="ARBA00023128"/>
    </source>
</evidence>
<keyword evidence="6 11" id="KW-0175">Coiled coil</keyword>
<proteinExistence type="inferred from homology"/>
<keyword evidence="7 10" id="KW-0496">Mitochondrion</keyword>
<evidence type="ECO:0000256" key="8">
    <source>
        <dbReference type="ARBA" id="ARBA00023136"/>
    </source>
</evidence>
<evidence type="ECO:0000256" key="4">
    <source>
        <dbReference type="ARBA" id="ARBA00022946"/>
    </source>
</evidence>
<comment type="caution">
    <text evidence="13">The sequence shown here is derived from an EMBL/GenBank/DDBJ whole genome shotgun (WGS) entry which is preliminary data.</text>
</comment>
<evidence type="ECO:0000256" key="1">
    <source>
        <dbReference type="ARBA" id="ARBA00007472"/>
    </source>
</evidence>
<name>A0A8H6I427_9AGAR</name>
<accession>A0A8H6I427</accession>
<keyword evidence="3 10" id="KW-0999">Mitochondrion inner membrane</keyword>
<evidence type="ECO:0000256" key="10">
    <source>
        <dbReference type="RuleBase" id="RU364128"/>
    </source>
</evidence>
<dbReference type="EMBL" id="JACGCI010000022">
    <property type="protein sequence ID" value="KAF6757574.1"/>
    <property type="molecule type" value="Genomic_DNA"/>
</dbReference>
<protein>
    <recommendedName>
        <fullName evidence="10">Sensitive to high expression protein 9, mitochondrial</fullName>
    </recommendedName>
</protein>
<gene>
    <name evidence="13" type="ORF">DFP72DRAFT_1006944</name>
</gene>
<comment type="similarity">
    <text evidence="1 10">Belongs to the SHE9 family.</text>
</comment>
<dbReference type="Pfam" id="PF05546">
    <property type="entry name" value="She9_MDM33"/>
    <property type="match status" value="1"/>
</dbReference>
<dbReference type="PANTHER" id="PTHR31961:SF3">
    <property type="entry name" value="SENSITIVE TO HIGH EXPRESSION PROTEIN 9, MITOCHONDRIAL"/>
    <property type="match status" value="1"/>
</dbReference>
<comment type="function">
    <text evidence="9">Required for the maintenance of the structure of the mitochondrial inner membrane. Involved in mitochondrial morphology. Causes growth arrest when highly overexpressed.</text>
</comment>
<evidence type="ECO:0000256" key="3">
    <source>
        <dbReference type="ARBA" id="ARBA00022792"/>
    </source>
</evidence>
<keyword evidence="5 10" id="KW-1133">Transmembrane helix</keyword>
<keyword evidence="8 10" id="KW-0472">Membrane</keyword>
<evidence type="ECO:0000256" key="5">
    <source>
        <dbReference type="ARBA" id="ARBA00022989"/>
    </source>
</evidence>
<dbReference type="Proteomes" id="UP000521943">
    <property type="component" value="Unassembled WGS sequence"/>
</dbReference>
<feature type="compositionally biased region" description="Basic and acidic residues" evidence="12">
    <location>
        <begin position="107"/>
        <end position="117"/>
    </location>
</feature>
<dbReference type="GO" id="GO:0007007">
    <property type="term" value="P:inner mitochondrial membrane organization"/>
    <property type="evidence" value="ECO:0007669"/>
    <property type="project" value="TreeGrafter"/>
</dbReference>